<evidence type="ECO:0000256" key="3">
    <source>
        <dbReference type="ARBA" id="ARBA00023054"/>
    </source>
</evidence>
<sequence>MDIILPLVTLLVGVIAGAFGVLLVRRDHAPAADPSADQTLIRDGLDRLHDKMRDLEHQRVSWQSTLHQQVDEVRHSTDTLRRETSALATALRKPQVRGQWGELHLRRSIELAGMVDRCDFSQQVHLPGEDGALRPDVVIHLAGGKSIVVDAKVPLAGYLDAIGTEDPEEQQAHLAVHARQLRTHVDQLSSKAYWRALGQHGIATPEFVVLFLPAESFLSAALEAEPRLLEYAAARNIVLATPTTLIALLRTVAHGWTTETLAQRTREIHQLGRDLYGRLGTVGRHLDKLGRSLKSSVESYNSAVGSLENRVLVTARHFSDVADLDEELTAPRPVEEAPRPLTAVELLDAVADRRPELPEVEGPGSGVAPLQRRVADLR</sequence>
<protein>
    <submittedName>
        <fullName evidence="6">DNA recombination protein RmuC</fullName>
    </submittedName>
</protein>
<keyword evidence="4" id="KW-0233">DNA recombination</keyword>
<dbReference type="InterPro" id="IPR003798">
    <property type="entry name" value="DNA_recombination_RmuC"/>
</dbReference>
<dbReference type="RefSeq" id="WP_123229054.1">
    <property type="nucleotide sequence ID" value="NZ_RJSE01000008.1"/>
</dbReference>
<reference evidence="6 7" key="1">
    <citation type="submission" date="2018-11" db="EMBL/GenBank/DDBJ databases">
        <authorList>
            <person name="Li F."/>
        </authorList>
    </citation>
    <scope>NUCLEOTIDE SEQUENCE [LARGE SCALE GENOMIC DNA]</scope>
    <source>
        <strain evidence="6 7">Gsoil 097</strain>
    </source>
</reference>
<dbReference type="Pfam" id="PF02646">
    <property type="entry name" value="RmuC"/>
    <property type="match status" value="1"/>
</dbReference>
<accession>A0A3N0CEA9</accession>
<dbReference type="PANTHER" id="PTHR30563">
    <property type="entry name" value="DNA RECOMBINATION PROTEIN RMUC"/>
    <property type="match status" value="1"/>
</dbReference>
<feature type="region of interest" description="Disordered" evidence="5">
    <location>
        <begin position="354"/>
        <end position="378"/>
    </location>
</feature>
<dbReference type="AlphaFoldDB" id="A0A3N0CEA9"/>
<dbReference type="EMBL" id="RJSE01000008">
    <property type="protein sequence ID" value="RNL61343.1"/>
    <property type="molecule type" value="Genomic_DNA"/>
</dbReference>
<evidence type="ECO:0000313" key="7">
    <source>
        <dbReference type="Proteomes" id="UP000267128"/>
    </source>
</evidence>
<comment type="function">
    <text evidence="1">Involved in DNA recombination.</text>
</comment>
<keyword evidence="7" id="KW-1185">Reference proteome</keyword>
<dbReference type="OrthoDB" id="370725at2"/>
<evidence type="ECO:0000256" key="4">
    <source>
        <dbReference type="ARBA" id="ARBA00023172"/>
    </source>
</evidence>
<dbReference type="GO" id="GO:0006310">
    <property type="term" value="P:DNA recombination"/>
    <property type="evidence" value="ECO:0007669"/>
    <property type="project" value="UniProtKB-KW"/>
</dbReference>
<evidence type="ECO:0000256" key="2">
    <source>
        <dbReference type="ARBA" id="ARBA00009840"/>
    </source>
</evidence>
<comment type="caution">
    <text evidence="6">The sequence shown here is derived from an EMBL/GenBank/DDBJ whole genome shotgun (WGS) entry which is preliminary data.</text>
</comment>
<gene>
    <name evidence="6" type="ORF">EFK50_18480</name>
</gene>
<dbReference type="Proteomes" id="UP000267128">
    <property type="component" value="Unassembled WGS sequence"/>
</dbReference>
<keyword evidence="3" id="KW-0175">Coiled coil</keyword>
<evidence type="ECO:0000256" key="5">
    <source>
        <dbReference type="SAM" id="MobiDB-lite"/>
    </source>
</evidence>
<dbReference type="PANTHER" id="PTHR30563:SF0">
    <property type="entry name" value="DNA RECOMBINATION PROTEIN RMUC"/>
    <property type="match status" value="1"/>
</dbReference>
<evidence type="ECO:0000256" key="1">
    <source>
        <dbReference type="ARBA" id="ARBA00003416"/>
    </source>
</evidence>
<organism evidence="6 7">
    <name type="scientific">Nocardioides marmoriginsengisoli</name>
    <dbReference type="NCBI Taxonomy" id="661483"/>
    <lineage>
        <taxon>Bacteria</taxon>
        <taxon>Bacillati</taxon>
        <taxon>Actinomycetota</taxon>
        <taxon>Actinomycetes</taxon>
        <taxon>Propionibacteriales</taxon>
        <taxon>Nocardioidaceae</taxon>
        <taxon>Nocardioides</taxon>
    </lineage>
</organism>
<comment type="similarity">
    <text evidence="2">Belongs to the RmuC family.</text>
</comment>
<name>A0A3N0CEA9_9ACTN</name>
<proteinExistence type="inferred from homology"/>
<evidence type="ECO:0000313" key="6">
    <source>
        <dbReference type="EMBL" id="RNL61343.1"/>
    </source>
</evidence>